<dbReference type="GO" id="GO:0051028">
    <property type="term" value="P:mRNA transport"/>
    <property type="evidence" value="ECO:0007669"/>
    <property type="project" value="UniProtKB-KW"/>
</dbReference>
<dbReference type="Proteomes" id="UP000244803">
    <property type="component" value="Chromosome 4"/>
</dbReference>
<dbReference type="Gene3D" id="3.30.1610.10">
    <property type="entry name" value="Peptidase S59, nucleoporin"/>
    <property type="match status" value="1"/>
</dbReference>
<gene>
    <name evidence="12" type="ORF">MACJ_003169</name>
</gene>
<dbReference type="GO" id="GO:0003723">
    <property type="term" value="F:RNA binding"/>
    <property type="evidence" value="ECO:0007669"/>
    <property type="project" value="TreeGrafter"/>
</dbReference>
<organism evidence="12 13">
    <name type="scientific">Theileria orientalis</name>
    <dbReference type="NCBI Taxonomy" id="68886"/>
    <lineage>
        <taxon>Eukaryota</taxon>
        <taxon>Sar</taxon>
        <taxon>Alveolata</taxon>
        <taxon>Apicomplexa</taxon>
        <taxon>Aconoidasida</taxon>
        <taxon>Piroplasmida</taxon>
        <taxon>Theileriidae</taxon>
        <taxon>Theileria</taxon>
    </lineage>
</organism>
<feature type="compositionally biased region" description="Low complexity" evidence="10">
    <location>
        <begin position="191"/>
        <end position="207"/>
    </location>
</feature>
<dbReference type="GO" id="GO:0008139">
    <property type="term" value="F:nuclear localization sequence binding"/>
    <property type="evidence" value="ECO:0007669"/>
    <property type="project" value="TreeGrafter"/>
</dbReference>
<dbReference type="EMBL" id="CP056067">
    <property type="protein sequence ID" value="UKJ89915.2"/>
    <property type="molecule type" value="Genomic_DNA"/>
</dbReference>
<feature type="coiled-coil region" evidence="9">
    <location>
        <begin position="809"/>
        <end position="838"/>
    </location>
</feature>
<evidence type="ECO:0000256" key="1">
    <source>
        <dbReference type="ARBA" id="ARBA00004567"/>
    </source>
</evidence>
<keyword evidence="7" id="KW-0906">Nuclear pore complex</keyword>
<accession>A0A976M7E9</accession>
<dbReference type="GO" id="GO:0034398">
    <property type="term" value="P:telomere tethering at nuclear periphery"/>
    <property type="evidence" value="ECO:0007669"/>
    <property type="project" value="TreeGrafter"/>
</dbReference>
<feature type="region of interest" description="Disordered" evidence="10">
    <location>
        <begin position="934"/>
        <end position="966"/>
    </location>
</feature>
<dbReference type="PANTHER" id="PTHR23198:SF6">
    <property type="entry name" value="NUCLEAR PORE COMPLEX PROTEIN NUP98-NUP96"/>
    <property type="match status" value="1"/>
</dbReference>
<feature type="compositionally biased region" description="Polar residues" evidence="10">
    <location>
        <begin position="155"/>
        <end position="190"/>
    </location>
</feature>
<protein>
    <recommendedName>
        <fullName evidence="11">Peptidase S59 domain-containing protein</fullName>
    </recommendedName>
</protein>
<feature type="domain" description="Peptidase S59" evidence="11">
    <location>
        <begin position="966"/>
        <end position="1101"/>
    </location>
</feature>
<dbReference type="OrthoDB" id="278325at2759"/>
<evidence type="ECO:0000256" key="5">
    <source>
        <dbReference type="ARBA" id="ARBA00022927"/>
    </source>
</evidence>
<comment type="similarity">
    <text evidence="2">Belongs to the nucleoporin GLFG family.</text>
</comment>
<comment type="subcellular location">
    <subcellularLocation>
        <location evidence="1">Nucleus</location>
        <location evidence="1">Nuclear pore complex</location>
    </subcellularLocation>
</comment>
<dbReference type="PANTHER" id="PTHR23198">
    <property type="entry name" value="NUCLEOPORIN"/>
    <property type="match status" value="1"/>
</dbReference>
<evidence type="ECO:0000256" key="4">
    <source>
        <dbReference type="ARBA" id="ARBA00022816"/>
    </source>
</evidence>
<evidence type="ECO:0000256" key="10">
    <source>
        <dbReference type="SAM" id="MobiDB-lite"/>
    </source>
</evidence>
<proteinExistence type="inferred from homology"/>
<dbReference type="PROSITE" id="PS51434">
    <property type="entry name" value="NUP_C"/>
    <property type="match status" value="1"/>
</dbReference>
<keyword evidence="4" id="KW-0509">mRNA transport</keyword>
<dbReference type="SUPFAM" id="SSF82215">
    <property type="entry name" value="C-terminal autoproteolytic domain of nucleoporin nup98"/>
    <property type="match status" value="1"/>
</dbReference>
<evidence type="ECO:0000259" key="11">
    <source>
        <dbReference type="PROSITE" id="PS51434"/>
    </source>
</evidence>
<keyword evidence="5" id="KW-0653">Protein transport</keyword>
<dbReference type="GO" id="GO:0006405">
    <property type="term" value="P:RNA export from nucleus"/>
    <property type="evidence" value="ECO:0007669"/>
    <property type="project" value="TreeGrafter"/>
</dbReference>
<dbReference type="GO" id="GO:0000973">
    <property type="term" value="P:post-transcriptional tethering of RNA polymerase II gene DNA at nuclear periphery"/>
    <property type="evidence" value="ECO:0007669"/>
    <property type="project" value="TreeGrafter"/>
</dbReference>
<evidence type="ECO:0000313" key="12">
    <source>
        <dbReference type="EMBL" id="UKJ89915.2"/>
    </source>
</evidence>
<dbReference type="GO" id="GO:0017056">
    <property type="term" value="F:structural constituent of nuclear pore"/>
    <property type="evidence" value="ECO:0007669"/>
    <property type="project" value="InterPro"/>
</dbReference>
<evidence type="ECO:0000256" key="9">
    <source>
        <dbReference type="SAM" id="Coils"/>
    </source>
</evidence>
<evidence type="ECO:0000256" key="8">
    <source>
        <dbReference type="ARBA" id="ARBA00023242"/>
    </source>
</evidence>
<evidence type="ECO:0000256" key="6">
    <source>
        <dbReference type="ARBA" id="ARBA00023010"/>
    </source>
</evidence>
<dbReference type="GO" id="GO:0006606">
    <property type="term" value="P:protein import into nucleus"/>
    <property type="evidence" value="ECO:0007669"/>
    <property type="project" value="TreeGrafter"/>
</dbReference>
<evidence type="ECO:0000313" key="13">
    <source>
        <dbReference type="Proteomes" id="UP000244803"/>
    </source>
</evidence>
<dbReference type="AlphaFoldDB" id="A0A976M7E9"/>
<keyword evidence="3" id="KW-0813">Transport</keyword>
<evidence type="ECO:0000256" key="3">
    <source>
        <dbReference type="ARBA" id="ARBA00022448"/>
    </source>
</evidence>
<reference evidence="12" key="1">
    <citation type="submission" date="2022-07" db="EMBL/GenBank/DDBJ databases">
        <title>Evaluation of T. orientalis genome assembly methods using nanopore sequencing and analysis of variation between genomes.</title>
        <authorList>
            <person name="Yam J."/>
            <person name="Micallef M.L."/>
            <person name="Liu M."/>
            <person name="Djordjevic S.P."/>
            <person name="Bogema D.R."/>
            <person name="Jenkins C."/>
        </authorList>
    </citation>
    <scope>NUCLEOTIDE SEQUENCE</scope>
    <source>
        <strain evidence="12">Fish Creek</strain>
    </source>
</reference>
<feature type="compositionally biased region" description="Polar residues" evidence="10">
    <location>
        <begin position="208"/>
        <end position="226"/>
    </location>
</feature>
<name>A0A976M7E9_THEOR</name>
<dbReference type="InterPro" id="IPR037665">
    <property type="entry name" value="Nucleoporin_S59-like"/>
</dbReference>
<feature type="compositionally biased region" description="Basic and acidic residues" evidence="10">
    <location>
        <begin position="945"/>
        <end position="957"/>
    </location>
</feature>
<feature type="coiled-coil region" evidence="9">
    <location>
        <begin position="871"/>
        <end position="903"/>
    </location>
</feature>
<dbReference type="GO" id="GO:0044614">
    <property type="term" value="C:nuclear pore cytoplasmic filaments"/>
    <property type="evidence" value="ECO:0007669"/>
    <property type="project" value="TreeGrafter"/>
</dbReference>
<evidence type="ECO:0000256" key="2">
    <source>
        <dbReference type="ARBA" id="ARBA00008926"/>
    </source>
</evidence>
<feature type="region of interest" description="Disordered" evidence="10">
    <location>
        <begin position="153"/>
        <end position="226"/>
    </location>
</feature>
<keyword evidence="6" id="KW-0811">Translocation</keyword>
<dbReference type="InterPro" id="IPR036903">
    <property type="entry name" value="Nup98_auto-Pept-S59_dom_sf"/>
</dbReference>
<sequence length="1127" mass="123098">MFFGSNSNLSQPNINNQINQNTGFNSIANSGYVGPYVSNQQTTPVINTPFAGFDSNDDFGSQLYSQYGTSYLECSMPYNVLDGQSESTSEVLDIMYKPYDRSNDTPDDHVQSNSFEDTTIVNISYKSDLSTDEYRWQFYRNHLKEVNAIQKEITRSSGSNDQSSIRTNTTGLTLSQTQNTHTTSDASSRHGTNTLQTTGFNTTGLGQSNNLFGQPTTNTVFGQPTTNLFGQSTTNTGFGQNSSSLFGQPASNTAFGQSNNTLFAQPSAFTGLAQSNTSLFGQATTNTGFGQPSTIGFGQTNNTAIGQTNTTGFGQSGINTGFGQTNINSGFGQSSINKGFGQNSNNLFGQSTNTTAFGQPATNTGFGQSNFTGTGFSQTSVNTGFGQTGSSLFGQPSTNNTFSQANTNTQVFGQPSTNTAFGQTSSTLLGQPTTNTTLGQSNFNNTGFGQTSTNLFGQTTTTGGFGQPSMNNTGFGQTNVNNTGFVQTGTNTGFGEVSNTLLGQPTINTGLGLSTNFGLSQPGINTGFGLPTTVNTGFGQAGFANTSLGQPSINTGFGQSSINTAFNSSFGQTNTNTGAAMPAVISTGLGQTSIIDNGFLQSSVINNPSFLRSTPEISSVFIQPVNVYDGNVVQAKIKRYKSGAISFVGSLSEIESVERPNTQFGTDGTSNEYVSQIANNGNLGSMNGSRPFTDSAKKPGNSIAQSPDMKSVITTKTLAEEVRAELLIFDRHMMEGKMDREREFKRIMRSFDADRYYYNRTISEKPKNRRIYDTEDGLLGKGNNSESSKHPNLYLLNHPYGLTPKDFIIESFMLRAQKEKAEEERAERERQDDEENNDPIFLYEQMCKSGHGLGECSDVEGDGWDRGTEIRSKILKEAENKRAERRKERNNSYSNTLEEVLEKASNMMNSDENFLEPDSTWNWEDPLSNLKPKYKSDIYDSDDEENKKVIKKPEDRPNPNAPMLKAEGYTTRPSIRVLKAMTDKELSEVKDFQISREGYGDILFPGLTDVRGLDLDDVVDIGYRQVSLYNGRTRAPSEGTGLNKRAFVSMNNCTPTEDERTRFTSEMSHKNMMRKYTQMIGCNYLGINFKIGTWIFETPFFVGTAEGIQRDGTIKYFNTEKNRDLVN</sequence>
<dbReference type="Pfam" id="PF04096">
    <property type="entry name" value="Nucleoporin2"/>
    <property type="match status" value="1"/>
</dbReference>
<keyword evidence="8" id="KW-0539">Nucleus</keyword>
<keyword evidence="9" id="KW-0175">Coiled coil</keyword>
<evidence type="ECO:0000256" key="7">
    <source>
        <dbReference type="ARBA" id="ARBA00023132"/>
    </source>
</evidence>
<dbReference type="InterPro" id="IPR007230">
    <property type="entry name" value="Nup98_auto-Pept-S59_dom"/>
</dbReference>